<dbReference type="EMBL" id="JACGWM010000004">
    <property type="protein sequence ID" value="KAL0375963.1"/>
    <property type="molecule type" value="Genomic_DNA"/>
</dbReference>
<name>A0AAW2R914_9LAMI</name>
<keyword evidence="8" id="KW-0472">Membrane</keyword>
<evidence type="ECO:0000256" key="5">
    <source>
        <dbReference type="ARBA" id="ARBA00022792"/>
    </source>
</evidence>
<reference evidence="15" key="1">
    <citation type="submission" date="2020-06" db="EMBL/GenBank/DDBJ databases">
        <authorList>
            <person name="Li T."/>
            <person name="Hu X."/>
            <person name="Zhang T."/>
            <person name="Song X."/>
            <person name="Zhang H."/>
            <person name="Dai N."/>
            <person name="Sheng W."/>
            <person name="Hou X."/>
            <person name="Wei L."/>
        </authorList>
    </citation>
    <scope>NUCLEOTIDE SEQUENCE</scope>
    <source>
        <strain evidence="15">KEN8</strain>
        <tissue evidence="15">Leaf</tissue>
    </source>
</reference>
<evidence type="ECO:0000256" key="10">
    <source>
        <dbReference type="ARBA" id="ARBA00044364"/>
    </source>
</evidence>
<organism evidence="15">
    <name type="scientific">Sesamum calycinum</name>
    <dbReference type="NCBI Taxonomy" id="2727403"/>
    <lineage>
        <taxon>Eukaryota</taxon>
        <taxon>Viridiplantae</taxon>
        <taxon>Streptophyta</taxon>
        <taxon>Embryophyta</taxon>
        <taxon>Tracheophyta</taxon>
        <taxon>Spermatophyta</taxon>
        <taxon>Magnoliopsida</taxon>
        <taxon>eudicotyledons</taxon>
        <taxon>Gunneridae</taxon>
        <taxon>Pentapetalae</taxon>
        <taxon>asterids</taxon>
        <taxon>lamiids</taxon>
        <taxon>Lamiales</taxon>
        <taxon>Pedaliaceae</taxon>
        <taxon>Sesamum</taxon>
    </lineage>
</organism>
<evidence type="ECO:0000256" key="6">
    <source>
        <dbReference type="ARBA" id="ARBA00022982"/>
    </source>
</evidence>
<dbReference type="PANTHER" id="PTHR15336:SF0">
    <property type="entry name" value="CYTOCHROME B-C1 COMPLEX SUBUNIT 6, MITOCHONDRIAL"/>
    <property type="match status" value="1"/>
</dbReference>
<keyword evidence="7" id="KW-0496">Mitochondrion</keyword>
<keyword evidence="4" id="KW-0679">Respiratory chain</keyword>
<dbReference type="GO" id="GO:0006122">
    <property type="term" value="P:mitochondrial electron transport, ubiquinol to cytochrome c"/>
    <property type="evidence" value="ECO:0007669"/>
    <property type="project" value="InterPro"/>
</dbReference>
<evidence type="ECO:0000256" key="3">
    <source>
        <dbReference type="ARBA" id="ARBA00022448"/>
    </source>
</evidence>
<dbReference type="AlphaFoldDB" id="A0AAW2R914"/>
<evidence type="ECO:0000256" key="1">
    <source>
        <dbReference type="ARBA" id="ARBA00004137"/>
    </source>
</evidence>
<accession>A0AAW2R914</accession>
<evidence type="ECO:0000256" key="7">
    <source>
        <dbReference type="ARBA" id="ARBA00023128"/>
    </source>
</evidence>
<proteinExistence type="inferred from homology"/>
<reference evidence="15" key="2">
    <citation type="journal article" date="2024" name="Plant">
        <title>Genomic evolution and insights into agronomic trait innovations of Sesamum species.</title>
        <authorList>
            <person name="Miao H."/>
            <person name="Wang L."/>
            <person name="Qu L."/>
            <person name="Liu H."/>
            <person name="Sun Y."/>
            <person name="Le M."/>
            <person name="Wang Q."/>
            <person name="Wei S."/>
            <person name="Zheng Y."/>
            <person name="Lin W."/>
            <person name="Duan Y."/>
            <person name="Cao H."/>
            <person name="Xiong S."/>
            <person name="Wang X."/>
            <person name="Wei L."/>
            <person name="Li C."/>
            <person name="Ma Q."/>
            <person name="Ju M."/>
            <person name="Zhao R."/>
            <person name="Li G."/>
            <person name="Mu C."/>
            <person name="Tian Q."/>
            <person name="Mei H."/>
            <person name="Zhang T."/>
            <person name="Gao T."/>
            <person name="Zhang H."/>
        </authorList>
    </citation>
    <scope>NUCLEOTIDE SEQUENCE</scope>
    <source>
        <strain evidence="15">KEN8</strain>
    </source>
</reference>
<dbReference type="FunFam" id="1.10.287.20:FF:000001">
    <property type="entry name" value="Cytochrome b-c1 complex subunit 6"/>
    <property type="match status" value="1"/>
</dbReference>
<evidence type="ECO:0000256" key="9">
    <source>
        <dbReference type="ARBA" id="ARBA00023157"/>
    </source>
</evidence>
<dbReference type="InterPro" id="IPR003422">
    <property type="entry name" value="Cyt_b-c1_6"/>
</dbReference>
<feature type="region of interest" description="Disordered" evidence="12">
    <location>
        <begin position="93"/>
        <end position="114"/>
    </location>
</feature>
<gene>
    <name evidence="15" type="ORF">Scaly_0713900</name>
</gene>
<evidence type="ECO:0000313" key="15">
    <source>
        <dbReference type="EMBL" id="KAL0375963.1"/>
    </source>
</evidence>
<evidence type="ECO:0000256" key="4">
    <source>
        <dbReference type="ARBA" id="ARBA00022660"/>
    </source>
</evidence>
<evidence type="ECO:0000259" key="14">
    <source>
        <dbReference type="Pfam" id="PF02320"/>
    </source>
</evidence>
<dbReference type="GO" id="GO:0005743">
    <property type="term" value="C:mitochondrial inner membrane"/>
    <property type="evidence" value="ECO:0007669"/>
    <property type="project" value="UniProtKB-SubCell"/>
</dbReference>
<feature type="domain" description="Ubiquinol-cytochrome C reductase hinge" evidence="14">
    <location>
        <begin position="26"/>
        <end position="68"/>
    </location>
</feature>
<evidence type="ECO:0000256" key="12">
    <source>
        <dbReference type="SAM" id="MobiDB-lite"/>
    </source>
</evidence>
<keyword evidence="13" id="KW-0732">Signal</keyword>
<keyword evidence="3" id="KW-0813">Transport</keyword>
<evidence type="ECO:0000256" key="11">
    <source>
        <dbReference type="ARBA" id="ARBA00076110"/>
    </source>
</evidence>
<comment type="similarity">
    <text evidence="2">Belongs to the UQCRH/QCR6 family.</text>
</comment>
<evidence type="ECO:0000256" key="13">
    <source>
        <dbReference type="SAM" id="SignalP"/>
    </source>
</evidence>
<feature type="signal peptide" evidence="13">
    <location>
        <begin position="1"/>
        <end position="20"/>
    </location>
</feature>
<sequence length="203" mass="22620">MNGLVGFALFCRLLRLIVRADDEPVDPKRELEDRCKAPCTRPLKEYQACSKRIDGDDSGHNHCTGQYFIGAKSNRISLFCLILEPEEHERLAQRDRPMMESSTAGKAKKKISEPENLSTDDIAKAGMERYSKAQNSKSRHQSACGQTAVFRHANLWALSPSLETLKIFSPDVGVAVLRRRAPPAGCHGKRNGCVDGVRRRGEV</sequence>
<dbReference type="SUPFAM" id="SSF81531">
    <property type="entry name" value="Non-heme 11 kDa protein of cytochrome bc1 complex (Ubiquinol-cytochrome c reductase)"/>
    <property type="match status" value="1"/>
</dbReference>
<keyword evidence="5" id="KW-0999">Mitochondrion inner membrane</keyword>
<keyword evidence="6" id="KW-0249">Electron transport</keyword>
<dbReference type="InterPro" id="IPR023184">
    <property type="entry name" value="Ubol_cytC_Rdtase_hinge_dom"/>
</dbReference>
<dbReference type="Gene3D" id="1.10.287.20">
    <property type="entry name" value="Ubiquinol-cytochrome C reductase hinge domain"/>
    <property type="match status" value="1"/>
</dbReference>
<evidence type="ECO:0000256" key="8">
    <source>
        <dbReference type="ARBA" id="ARBA00023136"/>
    </source>
</evidence>
<evidence type="ECO:0000256" key="2">
    <source>
        <dbReference type="ARBA" id="ARBA00006498"/>
    </source>
</evidence>
<dbReference type="Pfam" id="PF02320">
    <property type="entry name" value="UCR_hinge"/>
    <property type="match status" value="1"/>
</dbReference>
<dbReference type="PANTHER" id="PTHR15336">
    <property type="entry name" value="UBIQUINOL-CYTOCHROME C REDUCTASE COMPLEX 7.8 KDA PROTEIN"/>
    <property type="match status" value="1"/>
</dbReference>
<keyword evidence="9" id="KW-1015">Disulfide bond</keyword>
<feature type="chain" id="PRO_5043598660" description="Complex III subunit VI" evidence="13">
    <location>
        <begin position="21"/>
        <end position="203"/>
    </location>
</feature>
<comment type="caution">
    <text evidence="15">The sequence shown here is derived from an EMBL/GenBank/DDBJ whole genome shotgun (WGS) entry which is preliminary data.</text>
</comment>
<protein>
    <recommendedName>
        <fullName evidence="11">Complex III subunit VI</fullName>
    </recommendedName>
    <alternativeName>
        <fullName evidence="10">Mitochondrial hinge protein</fullName>
    </alternativeName>
</protein>
<comment type="subcellular location">
    <subcellularLocation>
        <location evidence="1">Mitochondrion inner membrane</location>
        <topology evidence="1">Peripheral membrane protein</topology>
        <orientation evidence="1">Intermembrane side</orientation>
    </subcellularLocation>
</comment>
<dbReference type="InterPro" id="IPR036811">
    <property type="entry name" value="Ubol_cytC_Rdtase_hinge_dom_sf"/>
</dbReference>